<dbReference type="Pfam" id="PF13262">
    <property type="entry name" value="DUF4054"/>
    <property type="match status" value="1"/>
</dbReference>
<dbReference type="AlphaFoldDB" id="A0A0F9WCQ8"/>
<dbReference type="EMBL" id="LAZR01000301">
    <property type="protein sequence ID" value="KKN75983.1"/>
    <property type="molecule type" value="Genomic_DNA"/>
</dbReference>
<dbReference type="InterPro" id="IPR025127">
    <property type="entry name" value="DUF4054"/>
</dbReference>
<evidence type="ECO:0000313" key="1">
    <source>
        <dbReference type="EMBL" id="KKN75983.1"/>
    </source>
</evidence>
<accession>A0A0F9WCQ8</accession>
<comment type="caution">
    <text evidence="1">The sequence shown here is derived from an EMBL/GenBank/DDBJ whole genome shotgun (WGS) entry which is preliminary data.</text>
</comment>
<name>A0A0F9WCQ8_9ZZZZ</name>
<sequence>MAVTVETFIESFPEFRSASVDVIKAKLAEAVLQVDAKVWEGKTDLGVKYTAAHLLALSPFGRQAKLVSKDGSTTYEQHRDDLMLQVSSGFRVI</sequence>
<gene>
    <name evidence="1" type="ORF">LCGC14_0375400</name>
</gene>
<reference evidence="1" key="1">
    <citation type="journal article" date="2015" name="Nature">
        <title>Complex archaea that bridge the gap between prokaryotes and eukaryotes.</title>
        <authorList>
            <person name="Spang A."/>
            <person name="Saw J.H."/>
            <person name="Jorgensen S.L."/>
            <person name="Zaremba-Niedzwiedzka K."/>
            <person name="Martijn J."/>
            <person name="Lind A.E."/>
            <person name="van Eijk R."/>
            <person name="Schleper C."/>
            <person name="Guy L."/>
            <person name="Ettema T.J."/>
        </authorList>
    </citation>
    <scope>NUCLEOTIDE SEQUENCE</scope>
</reference>
<organism evidence="1">
    <name type="scientific">marine sediment metagenome</name>
    <dbReference type="NCBI Taxonomy" id="412755"/>
    <lineage>
        <taxon>unclassified sequences</taxon>
        <taxon>metagenomes</taxon>
        <taxon>ecological metagenomes</taxon>
    </lineage>
</organism>
<proteinExistence type="predicted"/>
<protein>
    <submittedName>
        <fullName evidence="1">Uncharacterized protein</fullName>
    </submittedName>
</protein>